<accession>A0A023FCT2</accession>
<evidence type="ECO:0000256" key="2">
    <source>
        <dbReference type="SAM" id="SignalP"/>
    </source>
</evidence>
<sequence>MARYILMASAALLAVIFSQETTANDEDGLLQKPIDISLPEGTGVDNFPQEQKPATPKRKRPKYCSNSDQCGKGFCCLQRRPPYGPRVCRPMAGRYRRCGEDQVKSGYYLRHCPCYLGTNTCENGYCVP</sequence>
<dbReference type="AlphaFoldDB" id="A0A023FCT2"/>
<feature type="signal peptide" evidence="2">
    <location>
        <begin position="1"/>
        <end position="23"/>
    </location>
</feature>
<evidence type="ECO:0000313" key="3">
    <source>
        <dbReference type="EMBL" id="JAC19641.1"/>
    </source>
</evidence>
<dbReference type="Gene3D" id="2.10.80.10">
    <property type="entry name" value="Lipase, subunit A"/>
    <property type="match status" value="1"/>
</dbReference>
<organism evidence="3">
    <name type="scientific">Amblyomma cajennense</name>
    <name type="common">Cayenne tick</name>
    <name type="synonym">Acarus cajennensis</name>
    <dbReference type="NCBI Taxonomy" id="34607"/>
    <lineage>
        <taxon>Eukaryota</taxon>
        <taxon>Metazoa</taxon>
        <taxon>Ecdysozoa</taxon>
        <taxon>Arthropoda</taxon>
        <taxon>Chelicerata</taxon>
        <taxon>Arachnida</taxon>
        <taxon>Acari</taxon>
        <taxon>Parasitiformes</taxon>
        <taxon>Ixodida</taxon>
        <taxon>Ixodoidea</taxon>
        <taxon>Ixodidae</taxon>
        <taxon>Amblyomminae</taxon>
        <taxon>Amblyomma</taxon>
    </lineage>
</organism>
<evidence type="ECO:0000256" key="1">
    <source>
        <dbReference type="SAM" id="MobiDB-lite"/>
    </source>
</evidence>
<protein>
    <submittedName>
        <fullName evidence="3">Putative ixodegrins large 4</fullName>
    </submittedName>
</protein>
<reference evidence="3" key="1">
    <citation type="submission" date="2014-03" db="EMBL/GenBank/DDBJ databases">
        <title>The sialotranscriptome of Amblyomma triste, Amblyomma parvum and Amblyomma cajennense ticks, uncovered by 454-based RNA-seq.</title>
        <authorList>
            <person name="Garcia G.R."/>
            <person name="Gardinassi L.G."/>
            <person name="Ribeiro J.M."/>
            <person name="Anatriello E."/>
            <person name="Ferreira B.R."/>
            <person name="Moreira H.N."/>
            <person name="Mafra C."/>
            <person name="Olegario M.M."/>
            <person name="Szabo P.J."/>
            <person name="Miranda-Santos I.K."/>
            <person name="Maruyama S.R."/>
        </authorList>
    </citation>
    <scope>NUCLEOTIDE SEQUENCE</scope>
    <source>
        <strain evidence="3">Uberlandia</strain>
        <tissue evidence="3">Salivary glands</tissue>
    </source>
</reference>
<keyword evidence="2" id="KW-0732">Signal</keyword>
<proteinExistence type="evidence at transcript level"/>
<feature type="region of interest" description="Disordered" evidence="1">
    <location>
        <begin position="40"/>
        <end position="60"/>
    </location>
</feature>
<dbReference type="EMBL" id="GBBK01004841">
    <property type="protein sequence ID" value="JAC19641.1"/>
    <property type="molecule type" value="mRNA"/>
</dbReference>
<name>A0A023FCT2_AMBCJ</name>
<feature type="chain" id="PRO_5001520732" evidence="2">
    <location>
        <begin position="24"/>
        <end position="128"/>
    </location>
</feature>